<gene>
    <name evidence="1" type="ORF">GCM10022404_28620</name>
</gene>
<proteinExistence type="predicted"/>
<dbReference type="RefSeq" id="WP_344848232.1">
    <property type="nucleotide sequence ID" value="NZ_BAABDF010000007.1"/>
</dbReference>
<protein>
    <submittedName>
        <fullName evidence="1">Uncharacterized protein</fullName>
    </submittedName>
</protein>
<dbReference type="Proteomes" id="UP001399917">
    <property type="component" value="Unassembled WGS sequence"/>
</dbReference>
<dbReference type="EMBL" id="BAABDF010000007">
    <property type="protein sequence ID" value="GAA3877160.1"/>
    <property type="molecule type" value="Genomic_DNA"/>
</dbReference>
<evidence type="ECO:0000313" key="1">
    <source>
        <dbReference type="EMBL" id="GAA3877160.1"/>
    </source>
</evidence>
<reference evidence="2" key="1">
    <citation type="journal article" date="2019" name="Int. J. Syst. Evol. Microbiol.">
        <title>The Global Catalogue of Microorganisms (GCM) 10K type strain sequencing project: providing services to taxonomists for standard genome sequencing and annotation.</title>
        <authorList>
            <consortium name="The Broad Institute Genomics Platform"/>
            <consortium name="The Broad Institute Genome Sequencing Center for Infectious Disease"/>
            <person name="Wu L."/>
            <person name="Ma J."/>
        </authorList>
    </citation>
    <scope>NUCLEOTIDE SEQUENCE [LARGE SCALE GENOMIC DNA]</scope>
    <source>
        <strain evidence="2">JCM 17190</strain>
    </source>
</reference>
<evidence type="ECO:0000313" key="2">
    <source>
        <dbReference type="Proteomes" id="UP001399917"/>
    </source>
</evidence>
<comment type="caution">
    <text evidence="1">The sequence shown here is derived from an EMBL/GenBank/DDBJ whole genome shotgun (WGS) entry which is preliminary data.</text>
</comment>
<organism evidence="1 2">
    <name type="scientific">Celeribacter arenosi</name>
    <dbReference type="NCBI Taxonomy" id="792649"/>
    <lineage>
        <taxon>Bacteria</taxon>
        <taxon>Pseudomonadati</taxon>
        <taxon>Pseudomonadota</taxon>
        <taxon>Alphaproteobacteria</taxon>
        <taxon>Rhodobacterales</taxon>
        <taxon>Roseobacteraceae</taxon>
        <taxon>Celeribacter</taxon>
    </lineage>
</organism>
<keyword evidence="2" id="KW-1185">Reference proteome</keyword>
<accession>A0ABP7KIR6</accession>
<name>A0ABP7KIR6_9RHOB</name>
<sequence>MNELRWLMRAKRWAQHPPSSKRVKLVFGVIAFCLLLFAIERFVGVPAWMQMEREPSRFSIKP</sequence>